<feature type="domain" description="Guanylate cyclase" evidence="1">
    <location>
        <begin position="305"/>
        <end position="425"/>
    </location>
</feature>
<dbReference type="Gene3D" id="3.30.70.1230">
    <property type="entry name" value="Nucleotide cyclase"/>
    <property type="match status" value="1"/>
</dbReference>
<dbReference type="SMART" id="SM00044">
    <property type="entry name" value="CYCc"/>
    <property type="match status" value="1"/>
</dbReference>
<dbReference type="InterPro" id="IPR001054">
    <property type="entry name" value="A/G_cyclase"/>
</dbReference>
<evidence type="ECO:0000313" key="3">
    <source>
        <dbReference type="Proteomes" id="UP000177583"/>
    </source>
</evidence>
<protein>
    <recommendedName>
        <fullName evidence="1">Guanylate cyclase domain-containing protein</fullName>
    </recommendedName>
</protein>
<dbReference type="PANTHER" id="PTHR43081">
    <property type="entry name" value="ADENYLATE CYCLASE, TERMINAL-DIFFERENTIATION SPECIFIC-RELATED"/>
    <property type="match status" value="1"/>
</dbReference>
<dbReference type="Pfam" id="PF19363">
    <property type="entry name" value="DUF5939"/>
    <property type="match status" value="1"/>
</dbReference>
<dbReference type="PANTHER" id="PTHR43081:SF19">
    <property type="entry name" value="PH-SENSITIVE ADENYLATE CYCLASE RV1264"/>
    <property type="match status" value="1"/>
</dbReference>
<dbReference type="SUPFAM" id="SSF55073">
    <property type="entry name" value="Nucleotide cyclase"/>
    <property type="match status" value="1"/>
</dbReference>
<dbReference type="PROSITE" id="PS50125">
    <property type="entry name" value="GUANYLATE_CYCLASE_2"/>
    <property type="match status" value="1"/>
</dbReference>
<dbReference type="GO" id="GO:0035556">
    <property type="term" value="P:intracellular signal transduction"/>
    <property type="evidence" value="ECO:0007669"/>
    <property type="project" value="InterPro"/>
</dbReference>
<dbReference type="GO" id="GO:0004016">
    <property type="term" value="F:adenylate cyclase activity"/>
    <property type="evidence" value="ECO:0007669"/>
    <property type="project" value="UniProtKB-ARBA"/>
</dbReference>
<dbReference type="InterPro" id="IPR029787">
    <property type="entry name" value="Nucleotide_cyclase"/>
</dbReference>
<dbReference type="InterPro" id="IPR050697">
    <property type="entry name" value="Adenylyl/Guanylyl_Cyclase_3/4"/>
</dbReference>
<dbReference type="GO" id="GO:0006171">
    <property type="term" value="P:cAMP biosynthetic process"/>
    <property type="evidence" value="ECO:0007669"/>
    <property type="project" value="TreeGrafter"/>
</dbReference>
<dbReference type="EMBL" id="MFNF01000001">
    <property type="protein sequence ID" value="OGH05034.1"/>
    <property type="molecule type" value="Genomic_DNA"/>
</dbReference>
<accession>A0A1F6H3X0</accession>
<sequence length="479" mass="52468">MIDTPALNKALARLGELAPQHQTLIPKLALWVGEAGANRLERLSPVWLAQTLGVEVPVAVELLLYAVKAGLLELLWNSHCPMCGSMVHGLATLNQLESNFYCLLCEAEVSNELDDQVEINFALAKELGGSHFDPYQSLENYQFFCFSENLIRSQEFEEHLKHMAQRGFMALEAGAQGRFYTHLEPGQQLRLMSLENDARTWLRAVAGAKSGPVSALLRPEGFETVSVEVAPGELEIEVANLTGQKAGFLLILTDTKMVCEILGHHPSKMRPFVSGKEMLNSQSFRELFPVQNLPLDLSLKLRDLTLLFTDLKGSTELYSRTGDVSAYKLVRRHFELLTQGVKRSGGAIVKTMGDAVMASFSKPAQGLDAAFLMMESLAQLNRSLAGPEAALGLKVGLHSGAAIAVNANQSLDFFGQSVNIAARVQGLAQAGEIWFTRPVFDDPGVQQRLAQWGLKPEPSETWLKGVAGPQAVFRLSGQR</sequence>
<gene>
    <name evidence="2" type="ORF">A2557_08665</name>
</gene>
<reference evidence="2 3" key="1">
    <citation type="journal article" date="2016" name="Nat. Commun.">
        <title>Thousands of microbial genomes shed light on interconnected biogeochemical processes in an aquifer system.</title>
        <authorList>
            <person name="Anantharaman K."/>
            <person name="Brown C.T."/>
            <person name="Hug L.A."/>
            <person name="Sharon I."/>
            <person name="Castelle C.J."/>
            <person name="Probst A.J."/>
            <person name="Thomas B.C."/>
            <person name="Singh A."/>
            <person name="Wilkins M.J."/>
            <person name="Karaoz U."/>
            <person name="Brodie E.L."/>
            <person name="Williams K.H."/>
            <person name="Hubbard S.S."/>
            <person name="Banfield J.F."/>
        </authorList>
    </citation>
    <scope>NUCLEOTIDE SEQUENCE [LARGE SCALE GENOMIC DNA]</scope>
</reference>
<dbReference type="Proteomes" id="UP000177583">
    <property type="component" value="Unassembled WGS sequence"/>
</dbReference>
<comment type="caution">
    <text evidence="2">The sequence shown here is derived from an EMBL/GenBank/DDBJ whole genome shotgun (WGS) entry which is preliminary data.</text>
</comment>
<organism evidence="2 3">
    <name type="scientific">Candidatus Lambdaproteobacteria bacterium RIFOXYD2_FULL_56_26</name>
    <dbReference type="NCBI Taxonomy" id="1817773"/>
    <lineage>
        <taxon>Bacteria</taxon>
        <taxon>Pseudomonadati</taxon>
        <taxon>Pseudomonadota</taxon>
        <taxon>Candidatus Lambdaproteobacteria</taxon>
    </lineage>
</organism>
<dbReference type="Pfam" id="PF00211">
    <property type="entry name" value="Guanylate_cyc"/>
    <property type="match status" value="1"/>
</dbReference>
<proteinExistence type="predicted"/>
<dbReference type="AlphaFoldDB" id="A0A1F6H3X0"/>
<evidence type="ECO:0000259" key="1">
    <source>
        <dbReference type="PROSITE" id="PS50125"/>
    </source>
</evidence>
<dbReference type="InterPro" id="IPR045983">
    <property type="entry name" value="GUC-dom-containing_N"/>
</dbReference>
<name>A0A1F6H3X0_9PROT</name>
<dbReference type="CDD" id="cd07302">
    <property type="entry name" value="CHD"/>
    <property type="match status" value="1"/>
</dbReference>
<evidence type="ECO:0000313" key="2">
    <source>
        <dbReference type="EMBL" id="OGH05034.1"/>
    </source>
</evidence>